<evidence type="ECO:0000313" key="1">
    <source>
        <dbReference type="EMBL" id="KAJ7347453.1"/>
    </source>
</evidence>
<name>A0AAD7ERH2_9AGAR</name>
<proteinExistence type="predicted"/>
<organism evidence="1 2">
    <name type="scientific">Mycena albidolilacea</name>
    <dbReference type="NCBI Taxonomy" id="1033008"/>
    <lineage>
        <taxon>Eukaryota</taxon>
        <taxon>Fungi</taxon>
        <taxon>Dikarya</taxon>
        <taxon>Basidiomycota</taxon>
        <taxon>Agaricomycotina</taxon>
        <taxon>Agaricomycetes</taxon>
        <taxon>Agaricomycetidae</taxon>
        <taxon>Agaricales</taxon>
        <taxon>Marasmiineae</taxon>
        <taxon>Mycenaceae</taxon>
        <taxon>Mycena</taxon>
    </lineage>
</organism>
<keyword evidence="2" id="KW-1185">Reference proteome</keyword>
<protein>
    <submittedName>
        <fullName evidence="1">Uncharacterized protein</fullName>
    </submittedName>
</protein>
<sequence length="158" mass="17748">MPEFSRADDTFHHVPVLMPGPPGALPPPEIIDDAIKKLRAILYPSQGPNSKGYKHTDLNLVLRGRLELTLAFLWLYAGEGYTEWGKKADIITKSAGKGAWTSCQLHQWTIAFMKDSANLPNAEYGKFTESILDDEDLAQEIHMHLQSLSLLHEIHDSR</sequence>
<gene>
    <name evidence="1" type="ORF">DFH08DRAFT_960776</name>
</gene>
<evidence type="ECO:0000313" key="2">
    <source>
        <dbReference type="Proteomes" id="UP001218218"/>
    </source>
</evidence>
<dbReference type="EMBL" id="JARIHO010000019">
    <property type="protein sequence ID" value="KAJ7347453.1"/>
    <property type="molecule type" value="Genomic_DNA"/>
</dbReference>
<dbReference type="AlphaFoldDB" id="A0AAD7ERH2"/>
<accession>A0AAD7ERH2</accession>
<reference evidence="1" key="1">
    <citation type="submission" date="2023-03" db="EMBL/GenBank/DDBJ databases">
        <title>Massive genome expansion in bonnet fungi (Mycena s.s.) driven by repeated elements and novel gene families across ecological guilds.</title>
        <authorList>
            <consortium name="Lawrence Berkeley National Laboratory"/>
            <person name="Harder C.B."/>
            <person name="Miyauchi S."/>
            <person name="Viragh M."/>
            <person name="Kuo A."/>
            <person name="Thoen E."/>
            <person name="Andreopoulos B."/>
            <person name="Lu D."/>
            <person name="Skrede I."/>
            <person name="Drula E."/>
            <person name="Henrissat B."/>
            <person name="Morin E."/>
            <person name="Kohler A."/>
            <person name="Barry K."/>
            <person name="LaButti K."/>
            <person name="Morin E."/>
            <person name="Salamov A."/>
            <person name="Lipzen A."/>
            <person name="Mereny Z."/>
            <person name="Hegedus B."/>
            <person name="Baldrian P."/>
            <person name="Stursova M."/>
            <person name="Weitz H."/>
            <person name="Taylor A."/>
            <person name="Grigoriev I.V."/>
            <person name="Nagy L.G."/>
            <person name="Martin F."/>
            <person name="Kauserud H."/>
        </authorList>
    </citation>
    <scope>NUCLEOTIDE SEQUENCE</scope>
    <source>
        <strain evidence="1">CBHHK002</strain>
    </source>
</reference>
<dbReference type="Proteomes" id="UP001218218">
    <property type="component" value="Unassembled WGS sequence"/>
</dbReference>
<comment type="caution">
    <text evidence="1">The sequence shown here is derived from an EMBL/GenBank/DDBJ whole genome shotgun (WGS) entry which is preliminary data.</text>
</comment>